<accession>A0A0C6FV23</accession>
<keyword evidence="1 3" id="KW-0963">Cytoplasm</keyword>
<dbReference type="Proteomes" id="UP000035929">
    <property type="component" value="Unassembled WGS sequence"/>
</dbReference>
<reference evidence="8" key="2">
    <citation type="submission" date="2015-01" db="EMBL/GenBank/DDBJ databases">
        <title>Complete genome sequence of Methylobacterium aquaticum strain 22A.</title>
        <authorList>
            <person name="Tani A."/>
            <person name="Ogura Y."/>
            <person name="Hayashi T."/>
        </authorList>
    </citation>
    <scope>NUCLEOTIDE SEQUENCE [LARGE SCALE GENOMIC DNA]</scope>
    <source>
        <strain evidence="8">MA-22A</strain>
    </source>
</reference>
<sequence>MAKKPEPKNRVVADNRKARFNYEITDTVEAGIALTGTEVKSLRGGKATIGEAFAGPSGNDLLLFNAYIPEYLEANRFNHDTKRPRRLLLHRRQIDKFIGATQREGYTVVPLKIYFNERGRAKVELGLGRGKKLHDKRETAKERDWQRDKARLMRDKG</sequence>
<dbReference type="SUPFAM" id="SSF74982">
    <property type="entry name" value="Small protein B (SmpB)"/>
    <property type="match status" value="1"/>
</dbReference>
<evidence type="ECO:0000313" key="5">
    <source>
        <dbReference type="EMBL" id="BAQ47010.1"/>
    </source>
</evidence>
<evidence type="ECO:0000313" key="8">
    <source>
        <dbReference type="Proteomes" id="UP000061432"/>
    </source>
</evidence>
<dbReference type="CDD" id="cd09294">
    <property type="entry name" value="SmpB"/>
    <property type="match status" value="1"/>
</dbReference>
<dbReference type="Pfam" id="PF01668">
    <property type="entry name" value="SmpB"/>
    <property type="match status" value="1"/>
</dbReference>
<evidence type="ECO:0000256" key="4">
    <source>
        <dbReference type="SAM" id="MobiDB-lite"/>
    </source>
</evidence>
<evidence type="ECO:0000256" key="1">
    <source>
        <dbReference type="ARBA" id="ARBA00022490"/>
    </source>
</evidence>
<dbReference type="KEGG" id="maqu:Maq22A_c19770"/>
<comment type="subcellular location">
    <subcellularLocation>
        <location evidence="3">Cytoplasm</location>
    </subcellularLocation>
    <text evidence="3">The tmRNA-SmpB complex associates with stalled 70S ribosomes.</text>
</comment>
<dbReference type="InterPro" id="IPR000037">
    <property type="entry name" value="SsrA-bd_prot"/>
</dbReference>
<dbReference type="NCBIfam" id="TIGR00086">
    <property type="entry name" value="smpB"/>
    <property type="match status" value="1"/>
</dbReference>
<dbReference type="AlphaFoldDB" id="A0A0C6FV23"/>
<feature type="region of interest" description="Disordered" evidence="4">
    <location>
        <begin position="131"/>
        <end position="157"/>
    </location>
</feature>
<dbReference type="PROSITE" id="PS01317">
    <property type="entry name" value="SSRP"/>
    <property type="match status" value="1"/>
</dbReference>
<dbReference type="PANTHER" id="PTHR30308">
    <property type="entry name" value="TMRNA-BINDING COMPONENT OF TRANS-TRANSLATION TAGGING COMPLEX"/>
    <property type="match status" value="1"/>
</dbReference>
<dbReference type="GO" id="GO:0003723">
    <property type="term" value="F:RNA binding"/>
    <property type="evidence" value="ECO:0007669"/>
    <property type="project" value="UniProtKB-UniRule"/>
</dbReference>
<dbReference type="GO" id="GO:0070929">
    <property type="term" value="P:trans-translation"/>
    <property type="evidence" value="ECO:0007669"/>
    <property type="project" value="UniProtKB-UniRule"/>
</dbReference>
<dbReference type="InterPro" id="IPR023620">
    <property type="entry name" value="SmpB"/>
</dbReference>
<organism evidence="5 8">
    <name type="scientific">Methylobacterium aquaticum</name>
    <dbReference type="NCBI Taxonomy" id="270351"/>
    <lineage>
        <taxon>Bacteria</taxon>
        <taxon>Pseudomonadati</taxon>
        <taxon>Pseudomonadota</taxon>
        <taxon>Alphaproteobacteria</taxon>
        <taxon>Hyphomicrobiales</taxon>
        <taxon>Methylobacteriaceae</taxon>
        <taxon>Methylobacterium</taxon>
    </lineage>
</organism>
<dbReference type="GO" id="GO:0005829">
    <property type="term" value="C:cytosol"/>
    <property type="evidence" value="ECO:0007669"/>
    <property type="project" value="TreeGrafter"/>
</dbReference>
<dbReference type="InterPro" id="IPR020081">
    <property type="entry name" value="SsrA-bd_prot_CS"/>
</dbReference>
<dbReference type="EMBL" id="AP014704">
    <property type="protein sequence ID" value="BAQ47010.1"/>
    <property type="molecule type" value="Genomic_DNA"/>
</dbReference>
<dbReference type="OrthoDB" id="9805462at2"/>
<comment type="function">
    <text evidence="3">Required for rescue of stalled ribosomes mediated by trans-translation. Binds to transfer-messenger RNA (tmRNA), required for stable association of tmRNA with ribosomes. tmRNA and SmpB together mimic tRNA shape, replacing the anticodon stem-loop with SmpB. tmRNA is encoded by the ssrA gene; the 2 termini fold to resemble tRNA(Ala) and it encodes a 'tag peptide', a short internal open reading frame. During trans-translation Ala-aminoacylated tmRNA acts like a tRNA, entering the A-site of stalled ribosomes, displacing the stalled mRNA. The ribosome then switches to translate the ORF on the tmRNA; the nascent peptide is terminated with the 'tag peptide' encoded by the tmRNA and targeted for degradation. The ribosome is freed to recommence translation, which seems to be the essential function of trans-translation.</text>
</comment>
<dbReference type="Proteomes" id="UP000061432">
    <property type="component" value="Chromosome"/>
</dbReference>
<evidence type="ECO:0000313" key="6">
    <source>
        <dbReference type="EMBL" id="KMO38113.1"/>
    </source>
</evidence>
<dbReference type="GO" id="GO:0070930">
    <property type="term" value="P:trans-translation-dependent protein tagging"/>
    <property type="evidence" value="ECO:0007669"/>
    <property type="project" value="TreeGrafter"/>
</dbReference>
<dbReference type="HAMAP" id="MF_00023">
    <property type="entry name" value="SmpB"/>
    <property type="match status" value="1"/>
</dbReference>
<dbReference type="PANTHER" id="PTHR30308:SF2">
    <property type="entry name" value="SSRA-BINDING PROTEIN"/>
    <property type="match status" value="1"/>
</dbReference>
<gene>
    <name evidence="3 5" type="primary">smpB</name>
    <name evidence="5" type="ORF">Maq22A_c19770</name>
    <name evidence="6" type="ORF">VP06_06950</name>
</gene>
<evidence type="ECO:0000256" key="2">
    <source>
        <dbReference type="ARBA" id="ARBA00022884"/>
    </source>
</evidence>
<reference evidence="6 7" key="3">
    <citation type="submission" date="2015-03" db="EMBL/GenBank/DDBJ databases">
        <title>Genome sequencing of Methylobacterium aquaticum DSM16371 type strain.</title>
        <authorList>
            <person name="Chaudhry V."/>
            <person name="Patil P.B."/>
        </authorList>
    </citation>
    <scope>NUCLEOTIDE SEQUENCE [LARGE SCALE GENOMIC DNA]</scope>
    <source>
        <strain evidence="6 7">DSM 16371</strain>
    </source>
</reference>
<dbReference type="PATRIC" id="fig|270351.10.peg.3816"/>
<evidence type="ECO:0000256" key="3">
    <source>
        <dbReference type="HAMAP-Rule" id="MF_00023"/>
    </source>
</evidence>
<reference evidence="5 8" key="1">
    <citation type="journal article" date="2015" name="Genome Announc.">
        <title>Complete Genome Sequence of Methylobacterium aquaticum Strain 22A, Isolated from Racomitrium japonicum Moss.</title>
        <authorList>
            <person name="Tani A."/>
            <person name="Ogura Y."/>
            <person name="Hayashi T."/>
            <person name="Kimbara K."/>
        </authorList>
    </citation>
    <scope>NUCLEOTIDE SEQUENCE [LARGE SCALE GENOMIC DNA]</scope>
    <source>
        <strain evidence="5 8">MA-22A</strain>
    </source>
</reference>
<protein>
    <recommendedName>
        <fullName evidence="3">SsrA-binding protein</fullName>
    </recommendedName>
    <alternativeName>
        <fullName evidence="3">Small protein B</fullName>
    </alternativeName>
</protein>
<name>A0A0C6FV23_9HYPH</name>
<keyword evidence="2 3" id="KW-0694">RNA-binding</keyword>
<dbReference type="EMBL" id="LABX01000049">
    <property type="protein sequence ID" value="KMO38113.1"/>
    <property type="molecule type" value="Genomic_DNA"/>
</dbReference>
<dbReference type="STRING" id="270351.Maq22A_c19770"/>
<proteinExistence type="inferred from homology"/>
<dbReference type="RefSeq" id="WP_048428442.1">
    <property type="nucleotide sequence ID" value="NZ_AP014704.1"/>
</dbReference>
<feature type="compositionally biased region" description="Basic and acidic residues" evidence="4">
    <location>
        <begin position="135"/>
        <end position="157"/>
    </location>
</feature>
<comment type="similarity">
    <text evidence="3">Belongs to the SmpB family.</text>
</comment>
<dbReference type="NCBIfam" id="NF003843">
    <property type="entry name" value="PRK05422.1"/>
    <property type="match status" value="1"/>
</dbReference>
<evidence type="ECO:0000313" key="7">
    <source>
        <dbReference type="Proteomes" id="UP000035929"/>
    </source>
</evidence>
<dbReference type="Gene3D" id="2.40.280.10">
    <property type="match status" value="1"/>
</dbReference>